<proteinExistence type="predicted"/>
<evidence type="ECO:0000313" key="1">
    <source>
        <dbReference type="EMBL" id="PDQ18278.1"/>
    </source>
</evidence>
<accession>A0A2A6FA15</accession>
<dbReference type="AlphaFoldDB" id="A0A2A6FA15"/>
<comment type="caution">
    <text evidence="1">The sequence shown here is derived from an EMBL/GenBank/DDBJ whole genome shotgun (WGS) entry which is preliminary data.</text>
</comment>
<evidence type="ECO:0008006" key="3">
    <source>
        <dbReference type="Google" id="ProtNLM"/>
    </source>
</evidence>
<dbReference type="Pfam" id="PF13704">
    <property type="entry name" value="Glyco_tranf_2_4"/>
    <property type="match status" value="1"/>
</dbReference>
<protein>
    <recommendedName>
        <fullName evidence="3">Glycosyltransferase 2-like domain-containing protein</fullName>
    </recommendedName>
</protein>
<dbReference type="Proteomes" id="UP000219182">
    <property type="component" value="Unassembled WGS sequence"/>
</dbReference>
<dbReference type="EMBL" id="NWQG01000196">
    <property type="protein sequence ID" value="PDQ18278.1"/>
    <property type="molecule type" value="Genomic_DNA"/>
</dbReference>
<dbReference type="RefSeq" id="WP_097576428.1">
    <property type="nucleotide sequence ID" value="NZ_NWQG01000196.1"/>
</dbReference>
<evidence type="ECO:0000313" key="2">
    <source>
        <dbReference type="Proteomes" id="UP000219182"/>
    </source>
</evidence>
<reference evidence="1 2" key="1">
    <citation type="submission" date="2017-09" db="EMBL/GenBank/DDBJ databases">
        <title>Mesorhizobum sanjuanii sp. nov. isolated from nodules of Lotus tenuis in saline-alkaline lowlands of Flooding Pampa.</title>
        <authorList>
            <person name="Sannazzaro A.I."/>
            <person name="Torres Tejerizo G.A."/>
            <person name="Fontana F."/>
            <person name="Cumpa Velazquez L.M."/>
            <person name="Hansen L."/>
            <person name="Pistorio M."/>
            <person name="Estrella M.J."/>
        </authorList>
    </citation>
    <scope>NUCLEOTIDE SEQUENCE [LARGE SCALE GENOMIC DNA]</scope>
    <source>
        <strain evidence="1 2">BSA136</strain>
    </source>
</reference>
<sequence length="269" mass="30665">MIVRDEVDIIEKNIRFHAEIGFEHFAIIDNMSVDGTTEVINEISKEIPMTIIYKKETDYRQDIWATEMANNLYKAGMDYGISLDADEIISSSGATIKEGMVDVPMPVLIPRQNMLPRRGSEDAVSANPFVAARYRVSGPISSPLPIMLRKMPGKMFFPLRGLRSIGRGNHEVEHEVSDRGVSDSTLIRHFPVRSYAHFLTKLSHARARFRQERDVPPAVSWHLRRWLRLQDEGGIEEEYNSFYLSGDHVSEGIKSGMIEEEDFPAENLE</sequence>
<gene>
    <name evidence="1" type="ORF">CN311_25490</name>
</gene>
<organism evidence="1 2">
    <name type="scientific">Mesorhizobium sanjuanii</name>
    <dbReference type="NCBI Taxonomy" id="2037900"/>
    <lineage>
        <taxon>Bacteria</taxon>
        <taxon>Pseudomonadati</taxon>
        <taxon>Pseudomonadota</taxon>
        <taxon>Alphaproteobacteria</taxon>
        <taxon>Hyphomicrobiales</taxon>
        <taxon>Phyllobacteriaceae</taxon>
        <taxon>Mesorhizobium</taxon>
    </lineage>
</organism>
<keyword evidence="2" id="KW-1185">Reference proteome</keyword>
<name>A0A2A6FA15_9HYPH</name>